<dbReference type="FunFam" id="3.50.40.10:FF:000001">
    <property type="entry name" value="Phenylalanine--tRNA ligase beta subunit"/>
    <property type="match status" value="1"/>
</dbReference>
<reference evidence="20" key="2">
    <citation type="journal article" date="2021" name="PeerJ">
        <title>Extensive microbial diversity within the chicken gut microbiome revealed by metagenomics and culture.</title>
        <authorList>
            <person name="Gilroy R."/>
            <person name="Ravi A."/>
            <person name="Getino M."/>
            <person name="Pursley I."/>
            <person name="Horton D.L."/>
            <person name="Alikhan N.F."/>
            <person name="Baker D."/>
            <person name="Gharbi K."/>
            <person name="Hall N."/>
            <person name="Watson M."/>
            <person name="Adriaenssens E.M."/>
            <person name="Foster-Nyarko E."/>
            <person name="Jarju S."/>
            <person name="Secka A."/>
            <person name="Antonio M."/>
            <person name="Oren A."/>
            <person name="Chaudhuri R.R."/>
            <person name="La Ragione R."/>
            <person name="Hildebrand F."/>
            <person name="Pallen M.J."/>
        </authorList>
    </citation>
    <scope>NUCLEOTIDE SEQUENCE</scope>
    <source>
        <strain evidence="20">2830</strain>
    </source>
</reference>
<feature type="domain" description="TRNA-binding" evidence="17">
    <location>
        <begin position="39"/>
        <end position="158"/>
    </location>
</feature>
<dbReference type="InterPro" id="IPR005146">
    <property type="entry name" value="B3/B4_tRNA-bd"/>
</dbReference>
<dbReference type="InterPro" id="IPR045060">
    <property type="entry name" value="Phe-tRNA-ligase_IIc_bsu"/>
</dbReference>
<dbReference type="Pfam" id="PF17759">
    <property type="entry name" value="tRNA_synthFbeta"/>
    <property type="match status" value="1"/>
</dbReference>
<evidence type="ECO:0000256" key="16">
    <source>
        <dbReference type="PROSITE-ProRule" id="PRU00209"/>
    </source>
</evidence>
<reference evidence="20" key="1">
    <citation type="submission" date="2020-10" db="EMBL/GenBank/DDBJ databases">
        <authorList>
            <person name="Gilroy R."/>
        </authorList>
    </citation>
    <scope>NUCLEOTIDE SEQUENCE</scope>
    <source>
        <strain evidence="20">2830</strain>
    </source>
</reference>
<dbReference type="GO" id="GO:0009328">
    <property type="term" value="C:phenylalanine-tRNA ligase complex"/>
    <property type="evidence" value="ECO:0007669"/>
    <property type="project" value="TreeGrafter"/>
</dbReference>
<dbReference type="CDD" id="cd02796">
    <property type="entry name" value="tRNA_bind_bactPheRS"/>
    <property type="match status" value="1"/>
</dbReference>
<protein>
    <recommendedName>
        <fullName evidence="15">Phenylalanine--tRNA ligase beta subunit</fullName>
        <ecNumber evidence="15">6.1.1.20</ecNumber>
    </recommendedName>
    <alternativeName>
        <fullName evidence="15">Phenylalanyl-tRNA synthetase beta subunit</fullName>
        <shortName evidence="15">PheRS</shortName>
    </alternativeName>
</protein>
<dbReference type="InterPro" id="IPR002547">
    <property type="entry name" value="tRNA-bd_dom"/>
</dbReference>
<evidence type="ECO:0000313" key="20">
    <source>
        <dbReference type="EMBL" id="HIU10976.1"/>
    </source>
</evidence>
<dbReference type="SUPFAM" id="SSF54991">
    <property type="entry name" value="Anticodon-binding domain of PheRS"/>
    <property type="match status" value="1"/>
</dbReference>
<dbReference type="HAMAP" id="MF_00283">
    <property type="entry name" value="Phe_tRNA_synth_beta1"/>
    <property type="match status" value="1"/>
</dbReference>
<keyword evidence="5 16" id="KW-0820">tRNA-binding</keyword>
<dbReference type="SUPFAM" id="SSF50249">
    <property type="entry name" value="Nucleic acid-binding proteins"/>
    <property type="match status" value="1"/>
</dbReference>
<evidence type="ECO:0000256" key="1">
    <source>
        <dbReference type="ARBA" id="ARBA00004496"/>
    </source>
</evidence>
<evidence type="ECO:0000259" key="19">
    <source>
        <dbReference type="PROSITE" id="PS51483"/>
    </source>
</evidence>
<dbReference type="Gene3D" id="3.30.70.380">
    <property type="entry name" value="Ferrodoxin-fold anticodon-binding domain"/>
    <property type="match status" value="1"/>
</dbReference>
<gene>
    <name evidence="15" type="primary">pheT</name>
    <name evidence="20" type="ORF">IAB00_07075</name>
</gene>
<keyword evidence="7 15" id="KW-0479">Metal-binding</keyword>
<dbReference type="PROSITE" id="PS51447">
    <property type="entry name" value="FDX_ACB"/>
    <property type="match status" value="1"/>
</dbReference>
<dbReference type="PANTHER" id="PTHR10947">
    <property type="entry name" value="PHENYLALANYL-TRNA SYNTHETASE BETA CHAIN AND LEUCINE-RICH REPEAT-CONTAINING PROTEIN 47"/>
    <property type="match status" value="1"/>
</dbReference>
<dbReference type="NCBIfam" id="TIGR00472">
    <property type="entry name" value="pheT_bact"/>
    <property type="match status" value="1"/>
</dbReference>
<evidence type="ECO:0000259" key="17">
    <source>
        <dbReference type="PROSITE" id="PS50886"/>
    </source>
</evidence>
<comment type="subunit">
    <text evidence="3 15">Tetramer of two alpha and two beta subunits.</text>
</comment>
<evidence type="ECO:0000256" key="2">
    <source>
        <dbReference type="ARBA" id="ARBA00008653"/>
    </source>
</evidence>
<feature type="binding site" evidence="15">
    <location>
        <position position="476"/>
    </location>
    <ligand>
        <name>Mg(2+)</name>
        <dbReference type="ChEBI" id="CHEBI:18420"/>
        <note>shared with alpha subunit</note>
    </ligand>
</feature>
<dbReference type="InterPro" id="IPR005147">
    <property type="entry name" value="tRNA_synthase_B5-dom"/>
</dbReference>
<dbReference type="Gene3D" id="3.30.930.10">
    <property type="entry name" value="Bira Bifunctional Protein, Domain 2"/>
    <property type="match status" value="1"/>
</dbReference>
<dbReference type="SUPFAM" id="SSF55681">
    <property type="entry name" value="Class II aaRS and biotin synthetases"/>
    <property type="match status" value="1"/>
</dbReference>
<dbReference type="InterPro" id="IPR020825">
    <property type="entry name" value="Phe-tRNA_synthase-like_B3/B4"/>
</dbReference>
<evidence type="ECO:0000256" key="8">
    <source>
        <dbReference type="ARBA" id="ARBA00022741"/>
    </source>
</evidence>
<dbReference type="Pfam" id="PF03483">
    <property type="entry name" value="B3_4"/>
    <property type="match status" value="1"/>
</dbReference>
<evidence type="ECO:0000256" key="3">
    <source>
        <dbReference type="ARBA" id="ARBA00011209"/>
    </source>
</evidence>
<dbReference type="SMART" id="SM00873">
    <property type="entry name" value="B3_4"/>
    <property type="match status" value="1"/>
</dbReference>
<evidence type="ECO:0000256" key="11">
    <source>
        <dbReference type="ARBA" id="ARBA00022884"/>
    </source>
</evidence>
<keyword evidence="6 15" id="KW-0436">Ligase</keyword>
<proteinExistence type="inferred from homology"/>
<dbReference type="FunFam" id="3.30.70.380:FF:000001">
    <property type="entry name" value="Phenylalanine--tRNA ligase beta subunit"/>
    <property type="match status" value="1"/>
</dbReference>
<keyword evidence="13 15" id="KW-0030">Aminoacyl-tRNA synthetase</keyword>
<dbReference type="GO" id="GO:0006432">
    <property type="term" value="P:phenylalanyl-tRNA aminoacylation"/>
    <property type="evidence" value="ECO:0007669"/>
    <property type="project" value="UniProtKB-UniRule"/>
</dbReference>
<feature type="domain" description="FDX-ACB" evidence="18">
    <location>
        <begin position="717"/>
        <end position="809"/>
    </location>
</feature>
<dbReference type="GO" id="GO:0005524">
    <property type="term" value="F:ATP binding"/>
    <property type="evidence" value="ECO:0007669"/>
    <property type="project" value="UniProtKB-UniRule"/>
</dbReference>
<dbReference type="Pfam" id="PF03484">
    <property type="entry name" value="B5"/>
    <property type="match status" value="1"/>
</dbReference>
<comment type="subcellular location">
    <subcellularLocation>
        <location evidence="1 15">Cytoplasm</location>
    </subcellularLocation>
</comment>
<evidence type="ECO:0000256" key="5">
    <source>
        <dbReference type="ARBA" id="ARBA00022555"/>
    </source>
</evidence>
<feature type="domain" description="B5" evidence="19">
    <location>
        <begin position="413"/>
        <end position="488"/>
    </location>
</feature>
<dbReference type="SMART" id="SM00896">
    <property type="entry name" value="FDX-ACB"/>
    <property type="match status" value="1"/>
</dbReference>
<comment type="catalytic activity">
    <reaction evidence="14 15">
        <text>tRNA(Phe) + L-phenylalanine + ATP = L-phenylalanyl-tRNA(Phe) + AMP + diphosphate + H(+)</text>
        <dbReference type="Rhea" id="RHEA:19413"/>
        <dbReference type="Rhea" id="RHEA-COMP:9668"/>
        <dbReference type="Rhea" id="RHEA-COMP:9699"/>
        <dbReference type="ChEBI" id="CHEBI:15378"/>
        <dbReference type="ChEBI" id="CHEBI:30616"/>
        <dbReference type="ChEBI" id="CHEBI:33019"/>
        <dbReference type="ChEBI" id="CHEBI:58095"/>
        <dbReference type="ChEBI" id="CHEBI:78442"/>
        <dbReference type="ChEBI" id="CHEBI:78531"/>
        <dbReference type="ChEBI" id="CHEBI:456215"/>
        <dbReference type="EC" id="6.1.1.20"/>
    </reaction>
</comment>
<comment type="caution">
    <text evidence="20">The sequence shown here is derived from an EMBL/GenBank/DDBJ whole genome shotgun (WGS) entry which is preliminary data.</text>
</comment>
<evidence type="ECO:0000313" key="21">
    <source>
        <dbReference type="Proteomes" id="UP000824124"/>
    </source>
</evidence>
<dbReference type="PROSITE" id="PS51483">
    <property type="entry name" value="B5"/>
    <property type="match status" value="1"/>
</dbReference>
<dbReference type="InterPro" id="IPR009061">
    <property type="entry name" value="DNA-bd_dom_put_sf"/>
</dbReference>
<dbReference type="PROSITE" id="PS50886">
    <property type="entry name" value="TRBD"/>
    <property type="match status" value="1"/>
</dbReference>
<evidence type="ECO:0000256" key="12">
    <source>
        <dbReference type="ARBA" id="ARBA00022917"/>
    </source>
</evidence>
<sequence length="810" mass="89775">MLLSYEWLKRYVDINVSAEVLAEKLTLAGITVDLVHHPGAELDNIRAGRIMQIDPHPDADKLVVCQLYMGPGYDEFLNEKGWLQIVTGAQNVRVGQVVPVALHNSSVVGRKIKKSKLRGVPSFGMMCSKEELNVQPALTDEDGIWILEDGIEPGADCIKALWLDDPVLELDLTPNRTDCQAVVNLAREVAAVLHTDLHLPEIEYAETERKITDLATLEVLDPDLCPRYLARMIEGLQIAPSPYWLQHFLNCSGVRSINNVVDVSNFVMLEYGSPMHTFDYDTLQGRGIIVRRAKAGEKIVTLDEQERELNEENLLICDAGDRGVCVAGVMGGLNTEITSKTKNVFLETAAFDHVSIRRTARALGLHSEASQRYEKGVNVNLLDDVSRRTIQLLAELCGGKPVAGALDCNFVKPADIRVKLRPARVNAVLGTNFTENEIIGAIKALQFNIAKDGDGFLVDIPVYRQDIELEVDLIEEVARLLGFDRIPTTLPRGAMTEGKRTAKQRFLEQNKAAMVRLSANEVINYGFISPKEWDKLRLPENDKRRDALHILNPLNEEQSIMRTTLAPGLLKCAARNLSRRNSDLLLFEQGVVFIPQGDELPNEVNTLGVLATGQQPKSWNTPAVPYDFFYMKGLAEALLAELKVADAEFRPCEELSYMHPGRTAALYAGGEYAGYLGELAPAVQAAYGVKQRVLLMEIDLDVLFAHHGEIVQYQSLPKFPAAVRDIAVVMDKSVSFADLARVIKDAGGRYLTEISLFDVYENPILGLNRRSLAYNLTFQCADCTLTVDEVNAAFNNIVSAIEELGGELRA</sequence>
<name>A0A9D1HMC2_9FIRM</name>
<dbReference type="InterPro" id="IPR036690">
    <property type="entry name" value="Fdx_antiC-bd_sf"/>
</dbReference>
<dbReference type="GO" id="GO:0140096">
    <property type="term" value="F:catalytic activity, acting on a protein"/>
    <property type="evidence" value="ECO:0007669"/>
    <property type="project" value="UniProtKB-ARBA"/>
</dbReference>
<dbReference type="InterPro" id="IPR045864">
    <property type="entry name" value="aa-tRNA-synth_II/BPL/LPL"/>
</dbReference>
<dbReference type="Pfam" id="PF01588">
    <property type="entry name" value="tRNA_bind"/>
    <property type="match status" value="1"/>
</dbReference>
<dbReference type="InterPro" id="IPR041616">
    <property type="entry name" value="PheRS_beta_core"/>
</dbReference>
<dbReference type="Gene3D" id="3.50.40.10">
    <property type="entry name" value="Phenylalanyl-trna Synthetase, Chain B, domain 3"/>
    <property type="match status" value="1"/>
</dbReference>
<keyword evidence="12 15" id="KW-0648">Protein biosynthesis</keyword>
<evidence type="ECO:0000256" key="13">
    <source>
        <dbReference type="ARBA" id="ARBA00023146"/>
    </source>
</evidence>
<evidence type="ECO:0000256" key="10">
    <source>
        <dbReference type="ARBA" id="ARBA00022842"/>
    </source>
</evidence>
<evidence type="ECO:0000256" key="6">
    <source>
        <dbReference type="ARBA" id="ARBA00022598"/>
    </source>
</evidence>
<dbReference type="GO" id="GO:0000287">
    <property type="term" value="F:magnesium ion binding"/>
    <property type="evidence" value="ECO:0007669"/>
    <property type="project" value="UniProtKB-UniRule"/>
</dbReference>
<dbReference type="AlphaFoldDB" id="A0A9D1HMC2"/>
<dbReference type="Pfam" id="PF03147">
    <property type="entry name" value="FDX-ACB"/>
    <property type="match status" value="1"/>
</dbReference>
<comment type="similarity">
    <text evidence="2 15">Belongs to the phenylalanyl-tRNA synthetase beta subunit family. Type 1 subfamily.</text>
</comment>
<evidence type="ECO:0000256" key="15">
    <source>
        <dbReference type="HAMAP-Rule" id="MF_00283"/>
    </source>
</evidence>
<dbReference type="Gene3D" id="3.30.56.10">
    <property type="match status" value="2"/>
</dbReference>
<keyword evidence="11 16" id="KW-0694">RNA-binding</keyword>
<dbReference type="InterPro" id="IPR004532">
    <property type="entry name" value="Phe-tRNA-ligase_IIc_bsu_bact"/>
</dbReference>
<feature type="binding site" evidence="15">
    <location>
        <position position="475"/>
    </location>
    <ligand>
        <name>Mg(2+)</name>
        <dbReference type="ChEBI" id="CHEBI:18420"/>
        <note>shared with alpha subunit</note>
    </ligand>
</feature>
<dbReference type="PANTHER" id="PTHR10947:SF0">
    <property type="entry name" value="PHENYLALANINE--TRNA LIGASE BETA SUBUNIT"/>
    <property type="match status" value="1"/>
</dbReference>
<evidence type="ECO:0000259" key="18">
    <source>
        <dbReference type="PROSITE" id="PS51447"/>
    </source>
</evidence>
<dbReference type="EMBL" id="DVMH01000035">
    <property type="protein sequence ID" value="HIU10976.1"/>
    <property type="molecule type" value="Genomic_DNA"/>
</dbReference>
<dbReference type="SMART" id="SM00874">
    <property type="entry name" value="B5"/>
    <property type="match status" value="1"/>
</dbReference>
<dbReference type="SUPFAM" id="SSF56037">
    <property type="entry name" value="PheT/TilS domain"/>
    <property type="match status" value="1"/>
</dbReference>
<dbReference type="InterPro" id="IPR033714">
    <property type="entry name" value="tRNA_bind_bactPheRS"/>
</dbReference>
<dbReference type="SUPFAM" id="SSF46955">
    <property type="entry name" value="Putative DNA-binding domain"/>
    <property type="match status" value="1"/>
</dbReference>
<dbReference type="CDD" id="cd00769">
    <property type="entry name" value="PheRS_beta_core"/>
    <property type="match status" value="1"/>
</dbReference>
<keyword evidence="10 15" id="KW-0460">Magnesium</keyword>
<dbReference type="EC" id="6.1.1.20" evidence="15"/>
<evidence type="ECO:0000256" key="9">
    <source>
        <dbReference type="ARBA" id="ARBA00022840"/>
    </source>
</evidence>
<evidence type="ECO:0000256" key="4">
    <source>
        <dbReference type="ARBA" id="ARBA00022490"/>
    </source>
</evidence>
<evidence type="ECO:0000256" key="7">
    <source>
        <dbReference type="ARBA" id="ARBA00022723"/>
    </source>
</evidence>
<evidence type="ECO:0000256" key="14">
    <source>
        <dbReference type="ARBA" id="ARBA00049255"/>
    </source>
</evidence>
<comment type="cofactor">
    <cofactor evidence="15">
        <name>Mg(2+)</name>
        <dbReference type="ChEBI" id="CHEBI:18420"/>
    </cofactor>
    <text evidence="15">Binds 2 magnesium ions per tetramer.</text>
</comment>
<dbReference type="InterPro" id="IPR005121">
    <property type="entry name" value="Fdx_antiC-bd"/>
</dbReference>
<dbReference type="GO" id="GO:0016740">
    <property type="term" value="F:transferase activity"/>
    <property type="evidence" value="ECO:0007669"/>
    <property type="project" value="UniProtKB-ARBA"/>
</dbReference>
<feature type="binding site" evidence="15">
    <location>
        <position position="472"/>
    </location>
    <ligand>
        <name>Mg(2+)</name>
        <dbReference type="ChEBI" id="CHEBI:18420"/>
        <note>shared with alpha subunit</note>
    </ligand>
</feature>
<dbReference type="InterPro" id="IPR012340">
    <property type="entry name" value="NA-bd_OB-fold"/>
</dbReference>
<dbReference type="GO" id="GO:0004826">
    <property type="term" value="F:phenylalanine-tRNA ligase activity"/>
    <property type="evidence" value="ECO:0007669"/>
    <property type="project" value="UniProtKB-UniRule"/>
</dbReference>
<feature type="binding site" evidence="15">
    <location>
        <position position="466"/>
    </location>
    <ligand>
        <name>Mg(2+)</name>
        <dbReference type="ChEBI" id="CHEBI:18420"/>
        <note>shared with alpha subunit</note>
    </ligand>
</feature>
<keyword evidence="9 15" id="KW-0067">ATP-binding</keyword>
<dbReference type="Proteomes" id="UP000824124">
    <property type="component" value="Unassembled WGS sequence"/>
</dbReference>
<dbReference type="Gene3D" id="2.40.50.140">
    <property type="entry name" value="Nucleic acid-binding proteins"/>
    <property type="match status" value="1"/>
</dbReference>
<dbReference type="GO" id="GO:0000049">
    <property type="term" value="F:tRNA binding"/>
    <property type="evidence" value="ECO:0007669"/>
    <property type="project" value="UniProtKB-UniRule"/>
</dbReference>
<keyword evidence="4 15" id="KW-0963">Cytoplasm</keyword>
<organism evidence="20 21">
    <name type="scientific">Candidatus Avidehalobacter gallistercoris</name>
    <dbReference type="NCBI Taxonomy" id="2840694"/>
    <lineage>
        <taxon>Bacteria</taxon>
        <taxon>Bacillati</taxon>
        <taxon>Bacillota</taxon>
        <taxon>Clostridia</taxon>
        <taxon>Eubacteriales</taxon>
        <taxon>Peptococcaceae</taxon>
        <taxon>Peptococcaceae incertae sedis</taxon>
        <taxon>Candidatus Avidehalobacter</taxon>
    </lineage>
</organism>
<keyword evidence="8 15" id="KW-0547">Nucleotide-binding</keyword>
<accession>A0A9D1HMC2</accession>